<dbReference type="RefSeq" id="WP_409122571.1">
    <property type="nucleotide sequence ID" value="NZ_JBJVNI010000016.1"/>
</dbReference>
<accession>A0ABW9HZU7</accession>
<dbReference type="Proteomes" id="UP001631957">
    <property type="component" value="Unassembled WGS sequence"/>
</dbReference>
<comment type="caution">
    <text evidence="1">The sequence shown here is derived from an EMBL/GenBank/DDBJ whole genome shotgun (WGS) entry which is preliminary data.</text>
</comment>
<reference evidence="1 2" key="1">
    <citation type="submission" date="2024-12" db="EMBL/GenBank/DDBJ databases">
        <title>Forecasting of Potato common scab and diversities of Pathogenic streptomyces spp. in china.</title>
        <authorList>
            <person name="Handique U."/>
            <person name="Wu J."/>
        </authorList>
    </citation>
    <scope>NUCLEOTIDE SEQUENCE [LARGE SCALE GENOMIC DNA]</scope>
    <source>
        <strain evidence="1 2">ZRIMU1530</strain>
    </source>
</reference>
<evidence type="ECO:0000313" key="1">
    <source>
        <dbReference type="EMBL" id="MFM9612784.1"/>
    </source>
</evidence>
<gene>
    <name evidence="1" type="ORF">ACKI18_29290</name>
</gene>
<proteinExistence type="predicted"/>
<protein>
    <submittedName>
        <fullName evidence="1">Uncharacterized protein</fullName>
    </submittedName>
</protein>
<name>A0ABW9HZU7_9ACTN</name>
<keyword evidence="2" id="KW-1185">Reference proteome</keyword>
<dbReference type="EMBL" id="JBJVNI010000016">
    <property type="protein sequence ID" value="MFM9612784.1"/>
    <property type="molecule type" value="Genomic_DNA"/>
</dbReference>
<organism evidence="1 2">
    <name type="scientific">Streptomyces niveiscabiei</name>
    <dbReference type="NCBI Taxonomy" id="164115"/>
    <lineage>
        <taxon>Bacteria</taxon>
        <taxon>Bacillati</taxon>
        <taxon>Actinomycetota</taxon>
        <taxon>Actinomycetes</taxon>
        <taxon>Kitasatosporales</taxon>
        <taxon>Streptomycetaceae</taxon>
        <taxon>Streptomyces</taxon>
    </lineage>
</organism>
<evidence type="ECO:0000313" key="2">
    <source>
        <dbReference type="Proteomes" id="UP001631957"/>
    </source>
</evidence>
<sequence length="133" mass="14178">MIARPHDRPPHGVLDLLPGDERPSRIDPALLDDWTGSFVAQLAAPSAERLGMGAGQVLLDVTTGSQARTRADGDGWTVTERGPLSLWTGVEDAIAAWQAHRSPHLAAFGMTITPDSQRVWLGAPDGPSWALPV</sequence>